<dbReference type="GO" id="GO:0008168">
    <property type="term" value="F:methyltransferase activity"/>
    <property type="evidence" value="ECO:0007669"/>
    <property type="project" value="UniProtKB-KW"/>
</dbReference>
<evidence type="ECO:0000313" key="3">
    <source>
        <dbReference type="Proteomes" id="UP000682134"/>
    </source>
</evidence>
<dbReference type="RefSeq" id="WP_209406816.1">
    <property type="nucleotide sequence ID" value="NZ_JAGIYQ010000011.1"/>
</dbReference>
<dbReference type="EMBL" id="JAGIYQ010000011">
    <property type="protein sequence ID" value="MBP0726472.1"/>
    <property type="molecule type" value="Genomic_DNA"/>
</dbReference>
<proteinExistence type="predicted"/>
<evidence type="ECO:0000313" key="2">
    <source>
        <dbReference type="EMBL" id="MBP0726472.1"/>
    </source>
</evidence>
<dbReference type="Gene3D" id="3.40.50.150">
    <property type="entry name" value="Vaccinia Virus protein VP39"/>
    <property type="match status" value="1"/>
</dbReference>
<organism evidence="2 3">
    <name type="scientific">Gottfriedia endophytica</name>
    <dbReference type="NCBI Taxonomy" id="2820819"/>
    <lineage>
        <taxon>Bacteria</taxon>
        <taxon>Bacillati</taxon>
        <taxon>Bacillota</taxon>
        <taxon>Bacilli</taxon>
        <taxon>Bacillales</taxon>
        <taxon>Bacillaceae</taxon>
        <taxon>Gottfriedia</taxon>
    </lineage>
</organism>
<gene>
    <name evidence="2" type="ORF">J5Y03_15025</name>
</gene>
<dbReference type="Pfam" id="PF13679">
    <property type="entry name" value="Methyltransf_32"/>
    <property type="match status" value="1"/>
</dbReference>
<dbReference type="AlphaFoldDB" id="A0A940NSY4"/>
<dbReference type="GO" id="GO:0032259">
    <property type="term" value="P:methylation"/>
    <property type="evidence" value="ECO:0007669"/>
    <property type="project" value="UniProtKB-KW"/>
</dbReference>
<accession>A0A940NSY4</accession>
<feature type="domain" description="Methyltransferase" evidence="1">
    <location>
        <begin position="39"/>
        <end position="96"/>
    </location>
</feature>
<reference evidence="2" key="1">
    <citation type="submission" date="2021-04" db="EMBL/GenBank/DDBJ databases">
        <title>Genome seq and assembly of Bacillus sp.</title>
        <authorList>
            <person name="Chhetri G."/>
        </authorList>
    </citation>
    <scope>NUCLEOTIDE SEQUENCE</scope>
    <source>
        <strain evidence="2">RG28</strain>
    </source>
</reference>
<dbReference type="InterPro" id="IPR025714">
    <property type="entry name" value="Methyltranfer_dom"/>
</dbReference>
<dbReference type="InterPro" id="IPR029063">
    <property type="entry name" value="SAM-dependent_MTases_sf"/>
</dbReference>
<name>A0A940NSY4_9BACI</name>
<evidence type="ECO:0000259" key="1">
    <source>
        <dbReference type="Pfam" id="PF13679"/>
    </source>
</evidence>
<comment type="caution">
    <text evidence="2">The sequence shown here is derived from an EMBL/GenBank/DDBJ whole genome shotgun (WGS) entry which is preliminary data.</text>
</comment>
<dbReference type="CDD" id="cd02440">
    <property type="entry name" value="AdoMet_MTases"/>
    <property type="match status" value="1"/>
</dbReference>
<keyword evidence="3" id="KW-1185">Reference proteome</keyword>
<dbReference type="Proteomes" id="UP000682134">
    <property type="component" value="Unassembled WGS sequence"/>
</dbReference>
<keyword evidence="2" id="KW-0808">Transferase</keyword>
<keyword evidence="2" id="KW-0489">Methyltransferase</keyword>
<protein>
    <submittedName>
        <fullName evidence="2">Methyltransferase</fullName>
    </submittedName>
</protein>
<dbReference type="SUPFAM" id="SSF53335">
    <property type="entry name" value="S-adenosyl-L-methionine-dependent methyltransferases"/>
    <property type="match status" value="1"/>
</dbReference>
<sequence length="202" mass="24592">MKEKYYDELLNIKTVGEQEGFNQSFHYHRYEPTPYSDLEKLFKQYKLNSNDCVVDFGCGKGRLNFFINYLFDSSVVGIEMNEEFYQEAIENRERYIEKMGRSIDNIQFHCCLAEEYKITHLDNRFYFFNPFSIQIFMNVINNILISVENYERKIELIVYYGSEDYIYFLENQTAFELKEEIILEGKYEQNPRERFLIYQLNY</sequence>